<comment type="caution">
    <text evidence="2">The sequence shown here is derived from an EMBL/GenBank/DDBJ whole genome shotgun (WGS) entry which is preliminary data.</text>
</comment>
<keyword evidence="3" id="KW-1185">Reference proteome</keyword>
<keyword evidence="1" id="KW-0812">Transmembrane</keyword>
<feature type="transmembrane region" description="Helical" evidence="1">
    <location>
        <begin position="29"/>
        <end position="52"/>
    </location>
</feature>
<dbReference type="EMBL" id="PDJE01000001">
    <property type="protein sequence ID" value="PFG30150.1"/>
    <property type="molecule type" value="Genomic_DNA"/>
</dbReference>
<keyword evidence="1" id="KW-0472">Membrane</keyword>
<evidence type="ECO:0000256" key="1">
    <source>
        <dbReference type="SAM" id="Phobius"/>
    </source>
</evidence>
<name>A0A2A9DW38_9MICO</name>
<gene>
    <name evidence="2" type="ORF">ATJ78_1072</name>
</gene>
<dbReference type="RefSeq" id="WP_098406647.1">
    <property type="nucleotide sequence ID" value="NZ_PDJE01000001.1"/>
</dbReference>
<dbReference type="AlphaFoldDB" id="A0A2A9DW38"/>
<reference evidence="2 3" key="1">
    <citation type="submission" date="2017-10" db="EMBL/GenBank/DDBJ databases">
        <title>Sequencing the genomes of 1000 actinobacteria strains.</title>
        <authorList>
            <person name="Klenk H.-P."/>
        </authorList>
    </citation>
    <scope>NUCLEOTIDE SEQUENCE [LARGE SCALE GENOMIC DNA]</scope>
    <source>
        <strain evidence="2 3">DSM 21798</strain>
    </source>
</reference>
<keyword evidence="1" id="KW-1133">Transmembrane helix</keyword>
<sequence>MRPYLVPLIGAILLIIGIVIVLTNRDLATVALVFQIAGVVLLGFYMVAQIVPDRGSRRGRKR</sequence>
<proteinExistence type="predicted"/>
<feature type="transmembrane region" description="Helical" evidence="1">
    <location>
        <begin position="5"/>
        <end position="23"/>
    </location>
</feature>
<dbReference type="Proteomes" id="UP000221369">
    <property type="component" value="Unassembled WGS sequence"/>
</dbReference>
<organism evidence="2 3">
    <name type="scientific">Paramicrobacterium agarici</name>
    <dbReference type="NCBI Taxonomy" id="630514"/>
    <lineage>
        <taxon>Bacteria</taxon>
        <taxon>Bacillati</taxon>
        <taxon>Actinomycetota</taxon>
        <taxon>Actinomycetes</taxon>
        <taxon>Micrococcales</taxon>
        <taxon>Microbacteriaceae</taxon>
        <taxon>Paramicrobacterium</taxon>
    </lineage>
</organism>
<evidence type="ECO:0000313" key="2">
    <source>
        <dbReference type="EMBL" id="PFG30150.1"/>
    </source>
</evidence>
<protein>
    <submittedName>
        <fullName evidence="2">Uncharacterized protein</fullName>
    </submittedName>
</protein>
<accession>A0A2A9DW38</accession>
<evidence type="ECO:0000313" key="3">
    <source>
        <dbReference type="Proteomes" id="UP000221369"/>
    </source>
</evidence>